<feature type="compositionally biased region" description="Basic and acidic residues" evidence="1">
    <location>
        <begin position="137"/>
        <end position="158"/>
    </location>
</feature>
<dbReference type="Proteomes" id="UP000078507">
    <property type="component" value="Unassembled WGS sequence"/>
</dbReference>
<keyword evidence="4" id="KW-1185">Reference proteome</keyword>
<dbReference type="EMBL" id="LNQB01000070">
    <property type="protein sequence ID" value="OAP45836.1"/>
    <property type="molecule type" value="Genomic_DNA"/>
</dbReference>
<name>A0A178YEX5_SINSA</name>
<evidence type="ECO:0000256" key="1">
    <source>
        <dbReference type="SAM" id="MobiDB-lite"/>
    </source>
</evidence>
<feature type="region of interest" description="Disordered" evidence="1">
    <location>
        <begin position="76"/>
        <end position="158"/>
    </location>
</feature>
<sequence length="158" mass="15220">MKSLSTFLASTSLAIMSAGFLVSGAVPVRAQAVEATIVTADQCSPLTDDNYQLCCMAQNRADVLTTAQIAACPPLSTALISENPFSTTSTEGPRSGDDGGAGGGTGGGGGGPGGGNGGGGGGDNGGGGQDNGGGGQDHGKGNQDHGKGNQDHGKRNLD</sequence>
<accession>A0A178YEX5</accession>
<feature type="compositionally biased region" description="Polar residues" evidence="1">
    <location>
        <begin position="78"/>
        <end position="92"/>
    </location>
</feature>
<evidence type="ECO:0000313" key="4">
    <source>
        <dbReference type="Proteomes" id="UP000078507"/>
    </source>
</evidence>
<comment type="caution">
    <text evidence="3">The sequence shown here is derived from an EMBL/GenBank/DDBJ whole genome shotgun (WGS) entry which is preliminary data.</text>
</comment>
<proteinExistence type="predicted"/>
<reference evidence="3 4" key="1">
    <citation type="submission" date="2015-11" db="EMBL/GenBank/DDBJ databases">
        <title>Ensifer anhuiense sp. nov., an effective nitrogen fixation bacterium with Glycine soja.</title>
        <authorList>
            <person name="Yan H."/>
            <person name="Chen W."/>
        </authorList>
    </citation>
    <scope>NUCLEOTIDE SEQUENCE [LARGE SCALE GENOMIC DNA]</scope>
    <source>
        <strain evidence="3 4">LMG 7837</strain>
    </source>
</reference>
<keyword evidence="2" id="KW-0732">Signal</keyword>
<evidence type="ECO:0000313" key="3">
    <source>
        <dbReference type="EMBL" id="OAP45836.1"/>
    </source>
</evidence>
<dbReference type="STRING" id="36856.ATB98_04015"/>
<feature type="signal peptide" evidence="2">
    <location>
        <begin position="1"/>
        <end position="32"/>
    </location>
</feature>
<evidence type="ECO:0008006" key="5">
    <source>
        <dbReference type="Google" id="ProtNLM"/>
    </source>
</evidence>
<feature type="chain" id="PRO_5008097794" description="Glycine-rich protein" evidence="2">
    <location>
        <begin position="33"/>
        <end position="158"/>
    </location>
</feature>
<protein>
    <recommendedName>
        <fullName evidence="5">Glycine-rich protein</fullName>
    </recommendedName>
</protein>
<evidence type="ECO:0000256" key="2">
    <source>
        <dbReference type="SAM" id="SignalP"/>
    </source>
</evidence>
<gene>
    <name evidence="3" type="ORF">ATB98_04015</name>
</gene>
<feature type="compositionally biased region" description="Gly residues" evidence="1">
    <location>
        <begin position="98"/>
        <end position="136"/>
    </location>
</feature>
<dbReference type="AlphaFoldDB" id="A0A178YEX5"/>
<organism evidence="3 4">
    <name type="scientific">Sinorhizobium saheli</name>
    <dbReference type="NCBI Taxonomy" id="36856"/>
    <lineage>
        <taxon>Bacteria</taxon>
        <taxon>Pseudomonadati</taxon>
        <taxon>Pseudomonadota</taxon>
        <taxon>Alphaproteobacteria</taxon>
        <taxon>Hyphomicrobiales</taxon>
        <taxon>Rhizobiaceae</taxon>
        <taxon>Sinorhizobium/Ensifer group</taxon>
        <taxon>Sinorhizobium</taxon>
    </lineage>
</organism>